<keyword evidence="12" id="KW-1185">Reference proteome</keyword>
<name>A0A9K3DBX2_9EUKA</name>
<accession>A0A9K3DBX2</accession>
<dbReference type="AlphaFoldDB" id="A0A9K3DBX2"/>
<proteinExistence type="inferred from homology"/>
<feature type="non-terminal residue" evidence="11">
    <location>
        <position position="1"/>
    </location>
</feature>
<dbReference type="GO" id="GO:0016020">
    <property type="term" value="C:membrane"/>
    <property type="evidence" value="ECO:0007669"/>
    <property type="project" value="UniProtKB-SubCell"/>
</dbReference>
<dbReference type="PANTHER" id="PTHR23063">
    <property type="entry name" value="PHOSPHOLIPID ACYLTRANSFERASE"/>
    <property type="match status" value="1"/>
</dbReference>
<feature type="region of interest" description="Disordered" evidence="9">
    <location>
        <begin position="23"/>
        <end position="76"/>
    </location>
</feature>
<keyword evidence="8" id="KW-0012">Acyltransferase</keyword>
<feature type="compositionally biased region" description="Basic and acidic residues" evidence="9">
    <location>
        <begin position="56"/>
        <end position="65"/>
    </location>
</feature>
<evidence type="ECO:0000256" key="8">
    <source>
        <dbReference type="ARBA" id="ARBA00023315"/>
    </source>
</evidence>
<evidence type="ECO:0000256" key="5">
    <source>
        <dbReference type="ARBA" id="ARBA00022989"/>
    </source>
</evidence>
<dbReference type="OrthoDB" id="10051137at2759"/>
<comment type="caution">
    <text evidence="11">The sequence shown here is derived from an EMBL/GenBank/DDBJ whole genome shotgun (WGS) entry which is preliminary data.</text>
</comment>
<evidence type="ECO:0000256" key="3">
    <source>
        <dbReference type="ARBA" id="ARBA00022679"/>
    </source>
</evidence>
<evidence type="ECO:0000259" key="10">
    <source>
        <dbReference type="Pfam" id="PF01553"/>
    </source>
</evidence>
<feature type="compositionally biased region" description="Low complexity" evidence="9">
    <location>
        <begin position="23"/>
        <end position="33"/>
    </location>
</feature>
<comment type="similarity">
    <text evidence="2">Belongs to the 1-acyl-sn-glycerol-3-phosphate acyltransferase family.</text>
</comment>
<evidence type="ECO:0000256" key="6">
    <source>
        <dbReference type="ARBA" id="ARBA00023098"/>
    </source>
</evidence>
<evidence type="ECO:0000313" key="12">
    <source>
        <dbReference type="Proteomes" id="UP000265618"/>
    </source>
</evidence>
<dbReference type="PANTHER" id="PTHR23063:SF52">
    <property type="entry name" value="LYSOPHOSPHATIDYLCHOLINE ACYLTRANSFERASE"/>
    <property type="match status" value="1"/>
</dbReference>
<dbReference type="EMBL" id="BDIP01010178">
    <property type="protein sequence ID" value="GIQ92641.1"/>
    <property type="molecule type" value="Genomic_DNA"/>
</dbReference>
<evidence type="ECO:0000313" key="11">
    <source>
        <dbReference type="EMBL" id="GIQ92641.1"/>
    </source>
</evidence>
<dbReference type="SUPFAM" id="SSF69593">
    <property type="entry name" value="Glycerol-3-phosphate (1)-acyltransferase"/>
    <property type="match status" value="1"/>
</dbReference>
<gene>
    <name evidence="11" type="ORF">KIPB_016535</name>
</gene>
<dbReference type="Pfam" id="PF01553">
    <property type="entry name" value="Acyltransferase"/>
    <property type="match status" value="1"/>
</dbReference>
<protein>
    <recommendedName>
        <fullName evidence="10">Phospholipid/glycerol acyltransferase domain-containing protein</fullName>
    </recommendedName>
</protein>
<keyword evidence="5" id="KW-1133">Transmembrane helix</keyword>
<evidence type="ECO:0000256" key="7">
    <source>
        <dbReference type="ARBA" id="ARBA00023136"/>
    </source>
</evidence>
<organism evidence="11 12">
    <name type="scientific">Kipferlia bialata</name>
    <dbReference type="NCBI Taxonomy" id="797122"/>
    <lineage>
        <taxon>Eukaryota</taxon>
        <taxon>Metamonada</taxon>
        <taxon>Carpediemonas-like organisms</taxon>
        <taxon>Kipferlia</taxon>
    </lineage>
</organism>
<dbReference type="GO" id="GO:0006629">
    <property type="term" value="P:lipid metabolic process"/>
    <property type="evidence" value="ECO:0007669"/>
    <property type="project" value="UniProtKB-KW"/>
</dbReference>
<dbReference type="Proteomes" id="UP000265618">
    <property type="component" value="Unassembled WGS sequence"/>
</dbReference>
<evidence type="ECO:0000256" key="2">
    <source>
        <dbReference type="ARBA" id="ARBA00008655"/>
    </source>
</evidence>
<evidence type="ECO:0000256" key="9">
    <source>
        <dbReference type="SAM" id="MobiDB-lite"/>
    </source>
</evidence>
<evidence type="ECO:0000256" key="1">
    <source>
        <dbReference type="ARBA" id="ARBA00004370"/>
    </source>
</evidence>
<reference evidence="11 12" key="1">
    <citation type="journal article" date="2018" name="PLoS ONE">
        <title>The draft genome of Kipferlia bialata reveals reductive genome evolution in fornicate parasites.</title>
        <authorList>
            <person name="Tanifuji G."/>
            <person name="Takabayashi S."/>
            <person name="Kume K."/>
            <person name="Takagi M."/>
            <person name="Nakayama T."/>
            <person name="Kamikawa R."/>
            <person name="Inagaki Y."/>
            <person name="Hashimoto T."/>
        </authorList>
    </citation>
    <scope>NUCLEOTIDE SEQUENCE [LARGE SCALE GENOMIC DNA]</scope>
    <source>
        <strain evidence="11">NY0173</strain>
    </source>
</reference>
<keyword evidence="4" id="KW-0812">Transmembrane</keyword>
<feature type="non-terminal residue" evidence="11">
    <location>
        <position position="102"/>
    </location>
</feature>
<keyword evidence="7" id="KW-0472">Membrane</keyword>
<keyword evidence="3" id="KW-0808">Transferase</keyword>
<comment type="subcellular location">
    <subcellularLocation>
        <location evidence="1">Membrane</location>
    </subcellularLocation>
</comment>
<dbReference type="InterPro" id="IPR002123">
    <property type="entry name" value="Plipid/glycerol_acylTrfase"/>
</dbReference>
<feature type="domain" description="Phospholipid/glycerol acyltransferase" evidence="10">
    <location>
        <begin position="5"/>
        <end position="102"/>
    </location>
</feature>
<dbReference type="GO" id="GO:0016746">
    <property type="term" value="F:acyltransferase activity"/>
    <property type="evidence" value="ECO:0007669"/>
    <property type="project" value="UniProtKB-KW"/>
</dbReference>
<keyword evidence="6" id="KW-0443">Lipid metabolism</keyword>
<sequence length="102" mass="10537">LTPGWPLIGTICTAISTIFVERGSGASTPASPSGSPPGSPRQGYGTEAPKKGASNRIKERVKDEDAPPVVIFPEGTTGNQTAMMEFHSGAFRAACPVQPVVI</sequence>
<evidence type="ECO:0000256" key="4">
    <source>
        <dbReference type="ARBA" id="ARBA00022692"/>
    </source>
</evidence>